<keyword evidence="7 9" id="KW-0862">Zinc</keyword>
<dbReference type="SUPFAM" id="SSF101821">
    <property type="entry name" value="Aminopeptidase/glucanase lid domain"/>
    <property type="match status" value="1"/>
</dbReference>
<dbReference type="GO" id="GO:0008270">
    <property type="term" value="F:zinc ion binding"/>
    <property type="evidence" value="ECO:0007669"/>
    <property type="project" value="InterPro"/>
</dbReference>
<evidence type="ECO:0000256" key="8">
    <source>
        <dbReference type="ARBA" id="ARBA00023049"/>
    </source>
</evidence>
<evidence type="ECO:0000256" key="3">
    <source>
        <dbReference type="ARBA" id="ARBA00022438"/>
    </source>
</evidence>
<keyword evidence="4 9" id="KW-0645">Protease</keyword>
<name>A0A097IG19_9CORY</name>
<dbReference type="Pfam" id="PF02127">
    <property type="entry name" value="Peptidase_M18"/>
    <property type="match status" value="1"/>
</dbReference>
<dbReference type="AlphaFoldDB" id="A0A097IG19"/>
<evidence type="ECO:0000256" key="9">
    <source>
        <dbReference type="RuleBase" id="RU004386"/>
    </source>
</evidence>
<dbReference type="InterPro" id="IPR001948">
    <property type="entry name" value="Peptidase_M18"/>
</dbReference>
<evidence type="ECO:0000313" key="13">
    <source>
        <dbReference type="Proteomes" id="UP000029914"/>
    </source>
</evidence>
<keyword evidence="8 9" id="KW-0482">Metalloprotease</keyword>
<dbReference type="InterPro" id="IPR023358">
    <property type="entry name" value="Peptidase_M18_dom2"/>
</dbReference>
<dbReference type="NCBIfam" id="NF002759">
    <property type="entry name" value="PRK02813.1"/>
    <property type="match status" value="1"/>
</dbReference>
<comment type="similarity">
    <text evidence="2 9">Belongs to the peptidase M18 family.</text>
</comment>
<keyword evidence="5 9" id="KW-0479">Metal-binding</keyword>
<evidence type="ECO:0000256" key="5">
    <source>
        <dbReference type="ARBA" id="ARBA00022723"/>
    </source>
</evidence>
<organism evidence="12 13">
    <name type="scientific">Corynebacterium doosanense CAU 212 = DSM 45436</name>
    <dbReference type="NCBI Taxonomy" id="558173"/>
    <lineage>
        <taxon>Bacteria</taxon>
        <taxon>Bacillati</taxon>
        <taxon>Actinomycetota</taxon>
        <taxon>Actinomycetes</taxon>
        <taxon>Mycobacteriales</taxon>
        <taxon>Corynebacteriaceae</taxon>
        <taxon>Corynebacterium</taxon>
    </lineage>
</organism>
<sequence length="394" mass="41965">MNQTQDLLRFVADSPSAFHAAREVAGRLGYPIQDESAEWDASPGGHTVVRGGAVISYVIPDNPTGFRIIGSHTDSPGFLLKPQPDYDNQGFHQVAVEIYGGPILESWFDRELTVAGRVVLIDGTEHLVDTGPALRIPNLAIHLGREDINRQLHVQPIAPKPIMAVVAETLGVDARDIAGHELITADAQPGAVMGDLLAAGRLDNLSSVHASLTAFQRAAEDAEEIIVLAAFNHEEVGSQSVQGAGGPLLADVLTRTAEALGQDPRRMFANSSMVSADAAHSVHPNYPGKHDPTHRPIIGRGPVTKINANQRYASDARTVAMWERACAGIPHQSFVSNNASPCGSTIGPISATRLGIPTVDVGVPLLSMHSARELVGVKDQMWFADALEAYLVGQ</sequence>
<dbReference type="PRINTS" id="PR00932">
    <property type="entry name" value="AMINO1PTASE"/>
</dbReference>
<evidence type="ECO:0000256" key="10">
    <source>
        <dbReference type="RuleBase" id="RU004387"/>
    </source>
</evidence>
<dbReference type="EC" id="3.4.11.-" evidence="10"/>
<evidence type="ECO:0000256" key="4">
    <source>
        <dbReference type="ARBA" id="ARBA00022670"/>
    </source>
</evidence>
<dbReference type="GO" id="GO:0008237">
    <property type="term" value="F:metallopeptidase activity"/>
    <property type="evidence" value="ECO:0007669"/>
    <property type="project" value="UniProtKB-KW"/>
</dbReference>
<dbReference type="RefSeq" id="WP_018021652.1">
    <property type="nucleotide sequence ID" value="NZ_AQUX01000003.1"/>
</dbReference>
<dbReference type="HOGENOM" id="CLU_019532_2_0_11"/>
<dbReference type="SUPFAM" id="SSF53187">
    <property type="entry name" value="Zn-dependent exopeptidases"/>
    <property type="match status" value="1"/>
</dbReference>
<accession>A0A097IG19</accession>
<dbReference type="GO" id="GO:0006508">
    <property type="term" value="P:proteolysis"/>
    <property type="evidence" value="ECO:0007669"/>
    <property type="project" value="UniProtKB-KW"/>
</dbReference>
<protein>
    <recommendedName>
        <fullName evidence="10">M18 family aminopeptidase</fullName>
        <ecNumber evidence="10">3.4.11.-</ecNumber>
    </recommendedName>
</protein>
<dbReference type="KEGG" id="cdo:CDOO_07335"/>
<proteinExistence type="inferred from homology"/>
<evidence type="ECO:0000256" key="7">
    <source>
        <dbReference type="ARBA" id="ARBA00022833"/>
    </source>
</evidence>
<comment type="cofactor">
    <cofactor evidence="1 10">
        <name>Zn(2+)</name>
        <dbReference type="ChEBI" id="CHEBI:29105"/>
    </cofactor>
</comment>
<dbReference type="OrthoDB" id="5288740at2"/>
<dbReference type="eggNOG" id="COG1362">
    <property type="taxonomic scope" value="Bacteria"/>
</dbReference>
<dbReference type="EMBL" id="CP006764">
    <property type="protein sequence ID" value="AIT61085.1"/>
    <property type="molecule type" value="Genomic_DNA"/>
</dbReference>
<gene>
    <name evidence="12" type="ORF">CDOO_07335</name>
</gene>
<evidence type="ECO:0000313" key="12">
    <source>
        <dbReference type="EMBL" id="AIT61085.1"/>
    </source>
</evidence>
<reference evidence="12 13" key="1">
    <citation type="submission" date="2013-09" db="EMBL/GenBank/DDBJ databases">
        <title>Complete genome sequence of Corynebacterium doosanense CAU 212(T) (=DSM 45436(T)), isolated from activated sludge.</title>
        <authorList>
            <person name="Schaffert L."/>
            <person name="Albersmeier A."/>
            <person name="Kalinowski J."/>
            <person name="Ruckert C."/>
        </authorList>
    </citation>
    <scope>NUCLEOTIDE SEQUENCE [LARGE SCALE GENOMIC DNA]</scope>
    <source>
        <strain evidence="12 13">CAU 212</strain>
    </source>
</reference>
<dbReference type="Gene3D" id="2.30.250.10">
    <property type="entry name" value="Aminopeptidase i, Domain 2"/>
    <property type="match status" value="1"/>
</dbReference>
<feature type="region of interest" description="Disordered" evidence="11">
    <location>
        <begin position="280"/>
        <end position="301"/>
    </location>
</feature>
<dbReference type="STRING" id="558173.CDOO_07335"/>
<evidence type="ECO:0000256" key="1">
    <source>
        <dbReference type="ARBA" id="ARBA00001947"/>
    </source>
</evidence>
<evidence type="ECO:0000256" key="6">
    <source>
        <dbReference type="ARBA" id="ARBA00022801"/>
    </source>
</evidence>
<dbReference type="PANTHER" id="PTHR28570:SF3">
    <property type="entry name" value="ASPARTYL AMINOPEPTIDASE"/>
    <property type="match status" value="1"/>
</dbReference>
<keyword evidence="13" id="KW-1185">Reference proteome</keyword>
<dbReference type="Gene3D" id="3.40.630.10">
    <property type="entry name" value="Zn peptidases"/>
    <property type="match status" value="2"/>
</dbReference>
<dbReference type="GO" id="GO:0005737">
    <property type="term" value="C:cytoplasm"/>
    <property type="evidence" value="ECO:0007669"/>
    <property type="project" value="UniProtKB-ARBA"/>
</dbReference>
<evidence type="ECO:0000256" key="2">
    <source>
        <dbReference type="ARBA" id="ARBA00008290"/>
    </source>
</evidence>
<dbReference type="GO" id="GO:0004177">
    <property type="term" value="F:aminopeptidase activity"/>
    <property type="evidence" value="ECO:0007669"/>
    <property type="project" value="UniProtKB-KW"/>
</dbReference>
<keyword evidence="6 9" id="KW-0378">Hydrolase</keyword>
<dbReference type="PANTHER" id="PTHR28570">
    <property type="entry name" value="ASPARTYL AMINOPEPTIDASE"/>
    <property type="match status" value="1"/>
</dbReference>
<evidence type="ECO:0000256" key="11">
    <source>
        <dbReference type="SAM" id="MobiDB-lite"/>
    </source>
</evidence>
<keyword evidence="3 9" id="KW-0031">Aminopeptidase</keyword>
<dbReference type="Proteomes" id="UP000029914">
    <property type="component" value="Chromosome"/>
</dbReference>